<comment type="similarity">
    <text evidence="1">Belongs to the PhzF family.</text>
</comment>
<evidence type="ECO:0000256" key="1">
    <source>
        <dbReference type="ARBA" id="ARBA00008270"/>
    </source>
</evidence>
<dbReference type="PANTHER" id="PTHR13774">
    <property type="entry name" value="PHENAZINE BIOSYNTHESIS PROTEIN"/>
    <property type="match status" value="1"/>
</dbReference>
<reference evidence="3 4" key="1">
    <citation type="submission" date="2017-10" db="EMBL/GenBank/DDBJ databases">
        <title>Nyctiphanis sp. nov., isolated from the stomach of the euphausiid Nyctiphanes simplex (Hansen, 1911) in the Gulf of California.</title>
        <authorList>
            <person name="Gomez-Gil B."/>
            <person name="Aguilar-Mendez M."/>
            <person name="Lopez-Cortes A."/>
            <person name="Gomez-Gutierrez J."/>
            <person name="Roque A."/>
            <person name="Lang E."/>
            <person name="Gonzalez-Castillo A."/>
        </authorList>
    </citation>
    <scope>NUCLEOTIDE SEQUENCE [LARGE SCALE GENOMIC DNA]</scope>
    <source>
        <strain evidence="3 4">CAIM 600</strain>
    </source>
</reference>
<evidence type="ECO:0000313" key="3">
    <source>
        <dbReference type="EMBL" id="RXJ74196.1"/>
    </source>
</evidence>
<dbReference type="AlphaFoldDB" id="A0A4Q0YSP9"/>
<name>A0A4Q0YSP9_9GAMM</name>
<sequence>MTTCNVFVSDVAAGNPCGVVQLDSWLPDSDLLRITKDIGLPVTSFVKQCDGKLYIRWFSLHSEINLCGHGSLGAGAVILSRCDFHEVTFDSQYGQVCIFRQADSFAITLPTWKAKPSSLHRALADTVSDVVEVFHTRDLVLVLPSVDDVRQFSPAPETLLQIPNHHAIIVTAKQGDCGYVLRYFAPKIGIDEDIATGSAQCSLAPYWFEKLGKTKLEVTQLSPTGGYFQVQKASKKTITVMANVSFRDSVSQ</sequence>
<dbReference type="Pfam" id="PF02567">
    <property type="entry name" value="PhzC-PhzF"/>
    <property type="match status" value="1"/>
</dbReference>
<protein>
    <submittedName>
        <fullName evidence="3">Isomerase</fullName>
    </submittedName>
</protein>
<organism evidence="3 4">
    <name type="scientific">Veronia nyctiphanis</name>
    <dbReference type="NCBI Taxonomy" id="1278244"/>
    <lineage>
        <taxon>Bacteria</taxon>
        <taxon>Pseudomonadati</taxon>
        <taxon>Pseudomonadota</taxon>
        <taxon>Gammaproteobacteria</taxon>
        <taxon>Vibrionales</taxon>
        <taxon>Vibrionaceae</taxon>
        <taxon>Veronia</taxon>
    </lineage>
</organism>
<dbReference type="SUPFAM" id="SSF54506">
    <property type="entry name" value="Diaminopimelate epimerase-like"/>
    <property type="match status" value="1"/>
</dbReference>
<dbReference type="Proteomes" id="UP000290287">
    <property type="component" value="Unassembled WGS sequence"/>
</dbReference>
<dbReference type="PANTHER" id="PTHR13774:SF17">
    <property type="entry name" value="PHENAZINE BIOSYNTHESIS-LIKE DOMAIN-CONTAINING PROTEIN"/>
    <property type="match status" value="1"/>
</dbReference>
<dbReference type="InterPro" id="IPR003719">
    <property type="entry name" value="Phenazine_PhzF-like"/>
</dbReference>
<dbReference type="RefSeq" id="WP_129121157.1">
    <property type="nucleotide sequence ID" value="NZ_PEIB01000003.1"/>
</dbReference>
<dbReference type="PIRSF" id="PIRSF016184">
    <property type="entry name" value="PhzC_PhzF"/>
    <property type="match status" value="1"/>
</dbReference>
<keyword evidence="2 3" id="KW-0413">Isomerase</keyword>
<keyword evidence="4" id="KW-1185">Reference proteome</keyword>
<comment type="caution">
    <text evidence="3">The sequence shown here is derived from an EMBL/GenBank/DDBJ whole genome shotgun (WGS) entry which is preliminary data.</text>
</comment>
<evidence type="ECO:0000313" key="4">
    <source>
        <dbReference type="Proteomes" id="UP000290287"/>
    </source>
</evidence>
<dbReference type="EMBL" id="PEIB01000003">
    <property type="protein sequence ID" value="RXJ74196.1"/>
    <property type="molecule type" value="Genomic_DNA"/>
</dbReference>
<accession>A0A4Q0YSP9</accession>
<gene>
    <name evidence="3" type="ORF">CS022_03735</name>
</gene>
<evidence type="ECO:0000256" key="2">
    <source>
        <dbReference type="ARBA" id="ARBA00023235"/>
    </source>
</evidence>
<proteinExistence type="inferred from homology"/>
<dbReference type="GO" id="GO:0016853">
    <property type="term" value="F:isomerase activity"/>
    <property type="evidence" value="ECO:0007669"/>
    <property type="project" value="UniProtKB-KW"/>
</dbReference>
<dbReference type="Gene3D" id="3.10.310.10">
    <property type="entry name" value="Diaminopimelate Epimerase, Chain A, domain 1"/>
    <property type="match status" value="2"/>
</dbReference>
<dbReference type="OrthoDB" id="9788221at2"/>
<dbReference type="GO" id="GO:0005737">
    <property type="term" value="C:cytoplasm"/>
    <property type="evidence" value="ECO:0007669"/>
    <property type="project" value="TreeGrafter"/>
</dbReference>